<evidence type="ECO:0000313" key="2">
    <source>
        <dbReference type="EMBL" id="PVD23398.1"/>
    </source>
</evidence>
<feature type="transmembrane region" description="Helical" evidence="1">
    <location>
        <begin position="54"/>
        <end position="77"/>
    </location>
</feature>
<dbReference type="Proteomes" id="UP000245119">
    <property type="component" value="Linkage Group LG10"/>
</dbReference>
<keyword evidence="1" id="KW-0812">Transmembrane</keyword>
<proteinExistence type="predicted"/>
<evidence type="ECO:0000256" key="1">
    <source>
        <dbReference type="SAM" id="Phobius"/>
    </source>
</evidence>
<dbReference type="EMBL" id="PZQS01000010">
    <property type="protein sequence ID" value="PVD23398.1"/>
    <property type="molecule type" value="Genomic_DNA"/>
</dbReference>
<reference evidence="2 3" key="1">
    <citation type="submission" date="2018-04" db="EMBL/GenBank/DDBJ databases">
        <title>The genome of golden apple snail Pomacea canaliculata provides insight into stress tolerance and invasive adaptation.</title>
        <authorList>
            <person name="Liu C."/>
            <person name="Liu B."/>
            <person name="Ren Y."/>
            <person name="Zhang Y."/>
            <person name="Wang H."/>
            <person name="Li S."/>
            <person name="Jiang F."/>
            <person name="Yin L."/>
            <person name="Zhang G."/>
            <person name="Qian W."/>
            <person name="Fan W."/>
        </authorList>
    </citation>
    <scope>NUCLEOTIDE SEQUENCE [LARGE SCALE GENOMIC DNA]</scope>
    <source>
        <strain evidence="2">SZHN2017</strain>
        <tissue evidence="2">Muscle</tissue>
    </source>
</reference>
<sequence>MTVAPAARGLGTKPLSEGCVFVLCSGAVFAELKLGLQRQNVATVIIGQHAGCSWYWFFIAHSSFGICSAVEVIYLCFICRYDESARRLQDNVMCQTTCIGMSVYVAHKIYTTALE</sequence>
<name>A0A2T7NQF1_POMCA</name>
<comment type="caution">
    <text evidence="2">The sequence shown here is derived from an EMBL/GenBank/DDBJ whole genome shotgun (WGS) entry which is preliminary data.</text>
</comment>
<dbReference type="AlphaFoldDB" id="A0A2T7NQF1"/>
<protein>
    <submittedName>
        <fullName evidence="2">Uncharacterized protein</fullName>
    </submittedName>
</protein>
<keyword evidence="3" id="KW-1185">Reference proteome</keyword>
<keyword evidence="1" id="KW-1133">Transmembrane helix</keyword>
<evidence type="ECO:0000313" key="3">
    <source>
        <dbReference type="Proteomes" id="UP000245119"/>
    </source>
</evidence>
<keyword evidence="1" id="KW-0472">Membrane</keyword>
<accession>A0A2T7NQF1</accession>
<organism evidence="2 3">
    <name type="scientific">Pomacea canaliculata</name>
    <name type="common">Golden apple snail</name>
    <dbReference type="NCBI Taxonomy" id="400727"/>
    <lineage>
        <taxon>Eukaryota</taxon>
        <taxon>Metazoa</taxon>
        <taxon>Spiralia</taxon>
        <taxon>Lophotrochozoa</taxon>
        <taxon>Mollusca</taxon>
        <taxon>Gastropoda</taxon>
        <taxon>Caenogastropoda</taxon>
        <taxon>Architaenioglossa</taxon>
        <taxon>Ampullarioidea</taxon>
        <taxon>Ampullariidae</taxon>
        <taxon>Pomacea</taxon>
    </lineage>
</organism>
<gene>
    <name evidence="2" type="ORF">C0Q70_16667</name>
</gene>